<evidence type="ECO:0000313" key="3">
    <source>
        <dbReference type="Proteomes" id="UP001430954"/>
    </source>
</evidence>
<dbReference type="NCBIfam" id="TIGR03940">
    <property type="entry name" value="PGA_PgaD"/>
    <property type="match status" value="1"/>
</dbReference>
<dbReference type="Pfam" id="PF13994">
    <property type="entry name" value="PgaD"/>
    <property type="match status" value="1"/>
</dbReference>
<dbReference type="RefSeq" id="WP_223674991.1">
    <property type="nucleotide sequence ID" value="NZ_JAINZW010000002.1"/>
</dbReference>
<dbReference type="EMBL" id="JAINZW010000002">
    <property type="protein sequence ID" value="MBZ4038785.1"/>
    <property type="molecule type" value="Genomic_DNA"/>
</dbReference>
<organism evidence="2 3">
    <name type="scientific">Novilysobacter selenitireducens</name>
    <dbReference type="NCBI Taxonomy" id="2872639"/>
    <lineage>
        <taxon>Bacteria</taxon>
        <taxon>Pseudomonadati</taxon>
        <taxon>Pseudomonadota</taxon>
        <taxon>Gammaproteobacteria</taxon>
        <taxon>Lysobacterales</taxon>
        <taxon>Lysobacteraceae</taxon>
        <taxon>Novilysobacter</taxon>
    </lineage>
</organism>
<dbReference type="Proteomes" id="UP001430954">
    <property type="component" value="Unassembled WGS sequence"/>
</dbReference>
<feature type="transmembrane region" description="Helical" evidence="1">
    <location>
        <begin position="67"/>
        <end position="88"/>
    </location>
</feature>
<feature type="transmembrane region" description="Helical" evidence="1">
    <location>
        <begin position="20"/>
        <end position="47"/>
    </location>
</feature>
<keyword evidence="1" id="KW-1133">Transmembrane helix</keyword>
<sequence length="165" mass="18123">MNSQVLIYSPQNQSNVQRGLYGTITLLAWAVYFYLILPLVTLLLWWLGLRGSYVQLWLPEAGFDRTLALTLPLLAVACALLLIGWAEINRLRFQNRERRSHVGDTTPDEIADALGASHLFADRLRGARVATLTLDEQAGLSGITVASELATQGPAPRPSRAPALT</sequence>
<keyword evidence="3" id="KW-1185">Reference proteome</keyword>
<evidence type="ECO:0000313" key="2">
    <source>
        <dbReference type="EMBL" id="MBZ4038785.1"/>
    </source>
</evidence>
<accession>A0ABS7T4J2</accession>
<reference evidence="2 3" key="1">
    <citation type="submission" date="2021-09" db="EMBL/GenBank/DDBJ databases">
        <title>Lysobacter sp. 13A isolated from the river sediment.</title>
        <authorList>
            <person name="Liu H."/>
            <person name="Li S."/>
            <person name="Mao S."/>
        </authorList>
    </citation>
    <scope>NUCLEOTIDE SEQUENCE [LARGE SCALE GENOMIC DNA]</scope>
    <source>
        <strain evidence="2 3">13A</strain>
    </source>
</reference>
<comment type="caution">
    <text evidence="2">The sequence shown here is derived from an EMBL/GenBank/DDBJ whole genome shotgun (WGS) entry which is preliminary data.</text>
</comment>
<proteinExistence type="predicted"/>
<gene>
    <name evidence="2" type="primary">pgaD</name>
    <name evidence="2" type="ORF">K6753_04500</name>
</gene>
<dbReference type="InterPro" id="IPR023829">
    <property type="entry name" value="PGA_PgaD"/>
</dbReference>
<keyword evidence="1" id="KW-0812">Transmembrane</keyword>
<protein>
    <submittedName>
        <fullName evidence="2">Poly-beta-1,6-N-acetyl-D-glucosamine biosynthesis protein PgaD</fullName>
    </submittedName>
</protein>
<evidence type="ECO:0000256" key="1">
    <source>
        <dbReference type="SAM" id="Phobius"/>
    </source>
</evidence>
<keyword evidence="1" id="KW-0472">Membrane</keyword>
<name>A0ABS7T4J2_9GAMM</name>